<sequence length="89" mass="10191">MTTQTNELTQLRRLDDFLEGEEIDLDDLRQEINRARLRVGLPPALSVDADPDLTTDPREDVRVFIQDMLDERAPADSERADDPRDGANR</sequence>
<dbReference type="AlphaFoldDB" id="A0A2T5TWH1"/>
<comment type="caution">
    <text evidence="3">The sequence shown here is derived from an EMBL/GenBank/DDBJ whole genome shotgun (WGS) entry which is preliminary data.</text>
</comment>
<evidence type="ECO:0000256" key="1">
    <source>
        <dbReference type="SAM" id="Coils"/>
    </source>
</evidence>
<feature type="compositionally biased region" description="Basic and acidic residues" evidence="2">
    <location>
        <begin position="69"/>
        <end position="89"/>
    </location>
</feature>
<keyword evidence="1" id="KW-0175">Coiled coil</keyword>
<protein>
    <submittedName>
        <fullName evidence="3">Uncharacterized protein</fullName>
    </submittedName>
</protein>
<evidence type="ECO:0000313" key="4">
    <source>
        <dbReference type="Proteomes" id="UP000244013"/>
    </source>
</evidence>
<feature type="region of interest" description="Disordered" evidence="2">
    <location>
        <begin position="68"/>
        <end position="89"/>
    </location>
</feature>
<dbReference type="OrthoDB" id="7588826at2"/>
<gene>
    <name evidence="3" type="ORF">C8J25_11716</name>
</gene>
<evidence type="ECO:0000256" key="2">
    <source>
        <dbReference type="SAM" id="MobiDB-lite"/>
    </source>
</evidence>
<dbReference type="RefSeq" id="WP_146173420.1">
    <property type="nucleotide sequence ID" value="NZ_QAYE01000017.1"/>
</dbReference>
<feature type="coiled-coil region" evidence="1">
    <location>
        <begin position="11"/>
        <end position="38"/>
    </location>
</feature>
<dbReference type="GeneID" id="91007817"/>
<proteinExistence type="predicted"/>
<name>A0A2T5TWH1_9SPHN</name>
<accession>A0A2T5TWH1</accession>
<dbReference type="EMBL" id="QAYE01000017">
    <property type="protein sequence ID" value="PTW43616.1"/>
    <property type="molecule type" value="Genomic_DNA"/>
</dbReference>
<reference evidence="3 4" key="1">
    <citation type="submission" date="2018-04" db="EMBL/GenBank/DDBJ databases">
        <title>Genomic Encyclopedia of Type Strains, Phase III (KMG-III): the genomes of soil and plant-associated and newly described type strains.</title>
        <authorList>
            <person name="Whitman W."/>
        </authorList>
    </citation>
    <scope>NUCLEOTIDE SEQUENCE [LARGE SCALE GENOMIC DNA]</scope>
    <source>
        <strain evidence="3 4">MA-olki</strain>
    </source>
</reference>
<organism evidence="3 4">
    <name type="scientific">Sphingomonas faeni</name>
    <dbReference type="NCBI Taxonomy" id="185950"/>
    <lineage>
        <taxon>Bacteria</taxon>
        <taxon>Pseudomonadati</taxon>
        <taxon>Pseudomonadota</taxon>
        <taxon>Alphaproteobacteria</taxon>
        <taxon>Sphingomonadales</taxon>
        <taxon>Sphingomonadaceae</taxon>
        <taxon>Sphingomonas</taxon>
    </lineage>
</organism>
<evidence type="ECO:0000313" key="3">
    <source>
        <dbReference type="EMBL" id="PTW43616.1"/>
    </source>
</evidence>
<dbReference type="Proteomes" id="UP000244013">
    <property type="component" value="Unassembled WGS sequence"/>
</dbReference>